<sequence length="120" mass="13902">MAELRTMRQALRPCRLLSPTLPPSKAVLPRCWHCSGIKEWEAAREALVDTPFASPIDRRLLQDLQGVFWAFVKKHYTVERRDLILVTASLLFSLIPLHDPPMRRLFYKMCKAVMAQVRKG</sequence>
<reference evidence="1 2" key="1">
    <citation type="journal article" date="2018" name="Elife">
        <title>Functional genomics of lipid metabolism in the oleaginous yeast Rhodosporidium toruloides.</title>
        <authorList>
            <person name="Coradetti S.T."/>
            <person name="Pinel D."/>
            <person name="Geiselman G."/>
            <person name="Ito M."/>
            <person name="Mondo S."/>
            <person name="Reilly M.C."/>
            <person name="Cheng Y.F."/>
            <person name="Bauer S."/>
            <person name="Grigoriev I."/>
            <person name="Gladden J.M."/>
            <person name="Simmons B.A."/>
            <person name="Brem R."/>
            <person name="Arkin A.P."/>
            <person name="Skerker J.M."/>
        </authorList>
    </citation>
    <scope>NUCLEOTIDE SEQUENCE [LARGE SCALE GENOMIC DNA]</scope>
    <source>
        <strain evidence="1 2">NBRC 0880</strain>
    </source>
</reference>
<evidence type="ECO:0000313" key="2">
    <source>
        <dbReference type="Proteomes" id="UP000239560"/>
    </source>
</evidence>
<accession>A0A2S9ZYJ8</accession>
<dbReference type="EMBL" id="LCTV02000014">
    <property type="protein sequence ID" value="PRQ70822.1"/>
    <property type="molecule type" value="Genomic_DNA"/>
</dbReference>
<proteinExistence type="predicted"/>
<dbReference type="OrthoDB" id="10259470at2759"/>
<gene>
    <name evidence="1" type="ORF">AAT19DRAFT_10979</name>
</gene>
<evidence type="ECO:0000313" key="1">
    <source>
        <dbReference type="EMBL" id="PRQ70822.1"/>
    </source>
</evidence>
<dbReference type="AlphaFoldDB" id="A0A2S9ZYJ8"/>
<protein>
    <submittedName>
        <fullName evidence="1">Uncharacterized protein</fullName>
    </submittedName>
</protein>
<comment type="caution">
    <text evidence="1">The sequence shown here is derived from an EMBL/GenBank/DDBJ whole genome shotgun (WGS) entry which is preliminary data.</text>
</comment>
<name>A0A2S9ZYJ8_RHOTO</name>
<organism evidence="1 2">
    <name type="scientific">Rhodotorula toruloides</name>
    <name type="common">Yeast</name>
    <name type="synonym">Rhodosporidium toruloides</name>
    <dbReference type="NCBI Taxonomy" id="5286"/>
    <lineage>
        <taxon>Eukaryota</taxon>
        <taxon>Fungi</taxon>
        <taxon>Dikarya</taxon>
        <taxon>Basidiomycota</taxon>
        <taxon>Pucciniomycotina</taxon>
        <taxon>Microbotryomycetes</taxon>
        <taxon>Sporidiobolales</taxon>
        <taxon>Sporidiobolaceae</taxon>
        <taxon>Rhodotorula</taxon>
    </lineage>
</organism>
<dbReference type="Proteomes" id="UP000239560">
    <property type="component" value="Unassembled WGS sequence"/>
</dbReference>